<name>A0AAI8FMW9_9BURK</name>
<gene>
    <name evidence="1" type="ORF">DM82_2277</name>
</gene>
<evidence type="ECO:0000313" key="1">
    <source>
        <dbReference type="EMBL" id="AIO66260.1"/>
    </source>
</evidence>
<dbReference type="KEGG" id="bok:DM82_2277"/>
<protein>
    <submittedName>
        <fullName evidence="1">Uncharacterized protein</fullName>
    </submittedName>
</protein>
<reference evidence="1 2" key="1">
    <citation type="submission" date="2014-06" db="EMBL/GenBank/DDBJ databases">
        <authorList>
            <person name="Bishop-Lilly K.A."/>
            <person name="Broomall S.M."/>
            <person name="Chain P.S."/>
            <person name="Chertkov O."/>
            <person name="Coyne S.R."/>
            <person name="Daligault H.E."/>
            <person name="Davenport K.W."/>
            <person name="Erkkila T."/>
            <person name="Frey K.G."/>
            <person name="Gibbons H.S."/>
            <person name="Gu W."/>
            <person name="Jaissle J."/>
            <person name="Johnson S.L."/>
            <person name="Koroleva G.I."/>
            <person name="Ladner J.T."/>
            <person name="Lo C.-C."/>
            <person name="Minogue T.D."/>
            <person name="Munk C."/>
            <person name="Palacios G.F."/>
            <person name="Redden C.L."/>
            <person name="Rosenzweig C.N."/>
            <person name="Scholz M.B."/>
            <person name="Teshima H."/>
            <person name="Xu Y."/>
        </authorList>
    </citation>
    <scope>NUCLEOTIDE SEQUENCE [LARGE SCALE GENOMIC DNA]</scope>
    <source>
        <strain evidence="1 2">EO147</strain>
    </source>
</reference>
<accession>A0AAI8FMW9</accession>
<organism evidence="1 2">
    <name type="scientific">Burkholderia oklahomensis</name>
    <dbReference type="NCBI Taxonomy" id="342113"/>
    <lineage>
        <taxon>Bacteria</taxon>
        <taxon>Pseudomonadati</taxon>
        <taxon>Pseudomonadota</taxon>
        <taxon>Betaproteobacteria</taxon>
        <taxon>Burkholderiales</taxon>
        <taxon>Burkholderiaceae</taxon>
        <taxon>Burkholderia</taxon>
        <taxon>pseudomallei group</taxon>
    </lineage>
</organism>
<dbReference type="AlphaFoldDB" id="A0AAI8FMW9"/>
<keyword evidence="2" id="KW-1185">Reference proteome</keyword>
<sequence length="293" mass="32620">MIKWTDEDLLQLDRRYAEVGVPFHARPMRAAMDLLGSGTVIDVLGSPDFQEIESSYRRLIPEVNTIWPGMGIGLATSIDRVRKVVIAIVYGQKALSLDEGLGFSSREEWLSWCRNDSSIAAGTAFALADLFDLTYGLDELQQSNSATKYWQMALSNLEDVTNILASGFSVASVLQPVCMTAELAIKGTLVYLGDDPKTLGRRDIGHRHAVLAERLARMRPHRDDALIASIVSKLPDYVSSRYDGTQLTRLDVVRLALGVQFIAASSVRRITNRDFALELERDQWPGPREPYFG</sequence>
<evidence type="ECO:0000313" key="2">
    <source>
        <dbReference type="Proteomes" id="UP000029424"/>
    </source>
</evidence>
<dbReference type="Proteomes" id="UP000029424">
    <property type="component" value="Chromosome 1"/>
</dbReference>
<dbReference type="EMBL" id="CP008726">
    <property type="protein sequence ID" value="AIO66260.1"/>
    <property type="molecule type" value="Genomic_DNA"/>
</dbReference>
<proteinExistence type="predicted"/>